<dbReference type="Pfam" id="PF00378">
    <property type="entry name" value="ECH_1"/>
    <property type="match status" value="1"/>
</dbReference>
<dbReference type="InterPro" id="IPR014748">
    <property type="entry name" value="Enoyl-CoA_hydra_C"/>
</dbReference>
<protein>
    <submittedName>
        <fullName evidence="2">Probable enoyl-CoA hydratase</fullName>
    </submittedName>
</protein>
<name>A0A3P4ASZ4_THETH</name>
<organism evidence="2 3">
    <name type="scientific">Thermus thermophilus</name>
    <dbReference type="NCBI Taxonomy" id="274"/>
    <lineage>
        <taxon>Bacteria</taxon>
        <taxon>Thermotogati</taxon>
        <taxon>Deinococcota</taxon>
        <taxon>Deinococci</taxon>
        <taxon>Thermales</taxon>
        <taxon>Thermaceae</taxon>
        <taxon>Thermus</taxon>
    </lineage>
</organism>
<dbReference type="PANTHER" id="PTHR43459">
    <property type="entry name" value="ENOYL-COA HYDRATASE"/>
    <property type="match status" value="1"/>
</dbReference>
<dbReference type="EMBL" id="LR027517">
    <property type="protein sequence ID" value="VCU53920.1"/>
    <property type="molecule type" value="Genomic_DNA"/>
</dbReference>
<dbReference type="Gene3D" id="3.90.226.10">
    <property type="entry name" value="2-enoyl-CoA Hydratase, Chain A, domain 1"/>
    <property type="match status" value="1"/>
</dbReference>
<dbReference type="Proteomes" id="UP000279841">
    <property type="component" value="Chromosome"/>
</dbReference>
<evidence type="ECO:0000313" key="2">
    <source>
        <dbReference type="EMBL" id="VCU53920.1"/>
    </source>
</evidence>
<proteinExistence type="inferred from homology"/>
<dbReference type="AlphaFoldDB" id="A0A3P4ASZ4"/>
<dbReference type="RefSeq" id="WP_124105124.1">
    <property type="nucleotide sequence ID" value="NZ_LR027517.1"/>
</dbReference>
<dbReference type="CDD" id="cd06558">
    <property type="entry name" value="crotonase-like"/>
    <property type="match status" value="1"/>
</dbReference>
<dbReference type="Gene3D" id="1.10.12.10">
    <property type="entry name" value="Lyase 2-enoyl-coa Hydratase, Chain A, domain 2"/>
    <property type="match status" value="1"/>
</dbReference>
<sequence>MLASLEARYPGLAFAWPRPGVLEITFRGEKLNAMPPALHRALARVWRDLEAVEGVRAVLLRGEGGVFSAGGSFGLIEEMRASHEALMRVFWEARDLVLGPLNFPKPVVAAVEKVAVGAGLALALAADIAVVGKGARLLDGHLRLGVAAGDHAVLLWPLLVGMAKAKYHLLLNEPLTGEEAERLGLVALAVEDEKVYAKALEVAERLAQGPKEALSHTKHALNHWYRTFLPYFELSLALEFLGFSGKELEEGLKALKEKRPPEFP</sequence>
<dbReference type="InterPro" id="IPR001753">
    <property type="entry name" value="Enoyl-CoA_hydra/iso"/>
</dbReference>
<dbReference type="NCBIfam" id="NF005595">
    <property type="entry name" value="PRK07327.1"/>
    <property type="match status" value="1"/>
</dbReference>
<dbReference type="InterPro" id="IPR029045">
    <property type="entry name" value="ClpP/crotonase-like_dom_sf"/>
</dbReference>
<evidence type="ECO:0000256" key="1">
    <source>
        <dbReference type="ARBA" id="ARBA00005254"/>
    </source>
</evidence>
<comment type="similarity">
    <text evidence="1">Belongs to the enoyl-CoA hydratase/isomerase family.</text>
</comment>
<gene>
    <name evidence="2" type="primary">fadB</name>
    <name evidence="2" type="ORF">TTHN1_01709</name>
</gene>
<dbReference type="GO" id="GO:0003824">
    <property type="term" value="F:catalytic activity"/>
    <property type="evidence" value="ECO:0007669"/>
    <property type="project" value="UniProtKB-ARBA"/>
</dbReference>
<dbReference type="SUPFAM" id="SSF52096">
    <property type="entry name" value="ClpP/crotonase"/>
    <property type="match status" value="1"/>
</dbReference>
<dbReference type="PANTHER" id="PTHR43459:SF3">
    <property type="entry name" value="ENOYL-COA HYDRATASE ECHA15 (ENOYL HYDRASE) (UNSATURATED ACYL-COA HYDRATASE) (CROTONASE)-RELATED"/>
    <property type="match status" value="1"/>
</dbReference>
<reference evidence="2 3" key="1">
    <citation type="submission" date="2018-10" db="EMBL/GenBank/DDBJ databases">
        <authorList>
            <person name="Peiro R."/>
            <person name="Begona"/>
            <person name="Cbmso G."/>
            <person name="Lopez M."/>
            <person name="Gonzalez S."/>
            <person name="Sacristan E."/>
            <person name="Castillo E."/>
        </authorList>
    </citation>
    <scope>NUCLEOTIDE SEQUENCE [LARGE SCALE GENOMIC DNA]</scope>
    <source>
        <strain evidence="2">TTHNAR1</strain>
    </source>
</reference>
<evidence type="ECO:0000313" key="3">
    <source>
        <dbReference type="Proteomes" id="UP000279841"/>
    </source>
</evidence>
<accession>A0A3P4ASZ4</accession>